<organism evidence="1 2">
    <name type="scientific">Corallococcus praedator</name>
    <dbReference type="NCBI Taxonomy" id="2316724"/>
    <lineage>
        <taxon>Bacteria</taxon>
        <taxon>Pseudomonadati</taxon>
        <taxon>Myxococcota</taxon>
        <taxon>Myxococcia</taxon>
        <taxon>Myxococcales</taxon>
        <taxon>Cystobacterineae</taxon>
        <taxon>Myxococcaceae</taxon>
        <taxon>Corallococcus</taxon>
    </lineage>
</organism>
<name>A0ABX9QN62_9BACT</name>
<dbReference type="EMBL" id="RAWI01000039">
    <property type="protein sequence ID" value="RKI13338.1"/>
    <property type="molecule type" value="Genomic_DNA"/>
</dbReference>
<evidence type="ECO:0000313" key="2">
    <source>
        <dbReference type="Proteomes" id="UP000278907"/>
    </source>
</evidence>
<dbReference type="Proteomes" id="UP000278907">
    <property type="component" value="Unassembled WGS sequence"/>
</dbReference>
<evidence type="ECO:0000313" key="1">
    <source>
        <dbReference type="EMBL" id="RKI13338.1"/>
    </source>
</evidence>
<proteinExistence type="predicted"/>
<reference evidence="1 2" key="1">
    <citation type="submission" date="2018-09" db="EMBL/GenBank/DDBJ databases">
        <authorList>
            <person name="Livingstone P.G."/>
            <person name="Whitworth D.E."/>
        </authorList>
    </citation>
    <scope>NUCLEOTIDE SEQUENCE [LARGE SCALE GENOMIC DNA]</scope>
    <source>
        <strain evidence="1 2">CA031B</strain>
    </source>
</reference>
<protein>
    <submittedName>
        <fullName evidence="1">Uncharacterized protein</fullName>
    </submittedName>
</protein>
<comment type="caution">
    <text evidence="1">The sequence shown here is derived from an EMBL/GenBank/DDBJ whole genome shotgun (WGS) entry which is preliminary data.</text>
</comment>
<gene>
    <name evidence="1" type="ORF">D7Y13_07840</name>
</gene>
<sequence>MRWGRVLLLVETNFARIGRADILIVLLRQVRLNLNVTIVLFGGRLRPTEMKQQPLLFSFKAGNLTAKLL</sequence>
<keyword evidence="2" id="KW-1185">Reference proteome</keyword>
<accession>A0ABX9QN62</accession>